<comment type="caution">
    <text evidence="19">The sequence shown here is derived from an EMBL/GenBank/DDBJ whole genome shotgun (WGS) entry which is preliminary data.</text>
</comment>
<dbReference type="SUPFAM" id="SSF51735">
    <property type="entry name" value="NAD(P)-binding Rossmann-fold domains"/>
    <property type="match status" value="1"/>
</dbReference>
<dbReference type="EC" id="2.3.1.41" evidence="4"/>
<dbReference type="CDD" id="cd00834">
    <property type="entry name" value="KAS_I_II"/>
    <property type="match status" value="1"/>
</dbReference>
<comment type="similarity">
    <text evidence="2 17">Belongs to the thiolase-like superfamily. Beta-ketoacyl-ACP synthases family.</text>
</comment>
<evidence type="ECO:0000256" key="7">
    <source>
        <dbReference type="ARBA" id="ARBA00022679"/>
    </source>
</evidence>
<feature type="domain" description="Ketosynthase family 3 (KS3)" evidence="18">
    <location>
        <begin position="276"/>
        <end position="675"/>
    </location>
</feature>
<comment type="subcellular location">
    <subcellularLocation>
        <location evidence="1">Cytoplasm</location>
    </subcellularLocation>
</comment>
<keyword evidence="9" id="KW-0443">Lipid metabolism</keyword>
<evidence type="ECO:0000256" key="3">
    <source>
        <dbReference type="ARBA" id="ARBA00011738"/>
    </source>
</evidence>
<evidence type="ECO:0000256" key="14">
    <source>
        <dbReference type="ARBA" id="ARBA00042143"/>
    </source>
</evidence>
<sequence length="1062" mass="116912">MKVLVTGSGGLIGSAMVRHFAGQGNEIVGIDNNLRKTFFGDDADTSWAVKSLVDSTPQYRHVALDIRDRESILKLFEEERFDATVHCAAQPSHDRAAAIPFLDFEVNALGTLNLLEANRQYSLDSPFVMLSTNKVYGDGPNHLPLVEQETRYDFADEQYRNGIPETFPIDHTTHSLVGASKVAADVMVQEYGGPANAVSMMEAISQIEKITGKAMQYEYVDQNRKGDHICYYSDLTAIRTDYPEWDIQVTLPMILDEIAASWQRRLSEVFDAMSDIRRVAITGMGAITSLGHDVPSLLEPLGEGLSPVELLPERQEMGFRSALAARVRGFEPPEISRTYERTMGRAARMSLCAAQEAIRDAGLGEGDLQNPRTGVIVGNVGNYEEVYAACKRRSEGRHPSAFAAARTMGSSVSANLSVYFKTQGYTLTVAAACSSGSAAVLYACDLIRHGIQDRCLVGASQEEGWELHGCFDSMRVFSGRKDAPKKASRPFDRDRDGLVPSGGVGFLVIEDLAAAQARGANVHAEIVGGASNSDGSDMSIPAGDGSAKCMRLALEHGGLSSHEVDLVKAHATSTKAGDTSEAQAICNVFPHGPYVTAPKSITGHELGASGVTELIYSVLMLKNGFISPTINLENIDEECAGINVVTSRKPVDDVNVACCNSFGFGGVNVVLQLNINQQEMHLVVSFDGRLDGDRLKRAVRPHRGERRTEFMVTQRDPRRDPLLSVQLFRGETDTLCVKMSHLVGDASALIKVTRLIGDYYTRLATEPDFRPDVNQAPRAYRAVTREFSWKECFRVIGKIRENRSIMKSLWQVNTEDYDPSVENTQPYYVVRKIPAEVVSRATLYGRRKARATWTTVILAAYYTAMRSMFSFRFPEEPGLVVTTVDVRQKLPAEKRTDHAVSNMSGPVRLRVSPDPSSDFQEVLEELTGQFKSSLRDGTLGFDNPMFGLSMPPLRWLLALVPFSLLRRRSRRFVADNVGTPFRMGGVANLGSLSEENFPFDGVKVEDTWFAGALFRHFGIGIIATGFEGAVTMCVGFHSSVLHREKGEELLDRMVRELEALDV</sequence>
<dbReference type="Gene3D" id="3.40.50.720">
    <property type="entry name" value="NAD(P)-binding Rossmann-like Domain"/>
    <property type="match status" value="1"/>
</dbReference>
<protein>
    <recommendedName>
        <fullName evidence="12">3-oxoacyl-[acyl-carrier-protein] synthase 1</fullName>
        <ecNumber evidence="4">2.3.1.41</ecNumber>
    </recommendedName>
    <alternativeName>
        <fullName evidence="13">3-oxoacyl-[acyl-carrier-protein] synthase I</fullName>
    </alternativeName>
    <alternativeName>
        <fullName evidence="14">Beta-ketoacyl-ACP synthase I</fullName>
    </alternativeName>
</protein>
<evidence type="ECO:0000256" key="1">
    <source>
        <dbReference type="ARBA" id="ARBA00004496"/>
    </source>
</evidence>
<dbReference type="Proteomes" id="UP001642464">
    <property type="component" value="Unassembled WGS sequence"/>
</dbReference>
<dbReference type="InterPro" id="IPR014031">
    <property type="entry name" value="Ketoacyl_synth_C"/>
</dbReference>
<dbReference type="InterPro" id="IPR014030">
    <property type="entry name" value="Ketoacyl_synth_N"/>
</dbReference>
<dbReference type="PROSITE" id="PS52004">
    <property type="entry name" value="KS3_2"/>
    <property type="match status" value="1"/>
</dbReference>
<dbReference type="SUPFAM" id="SSF52777">
    <property type="entry name" value="CoA-dependent acyltransferases"/>
    <property type="match status" value="1"/>
</dbReference>
<gene>
    <name evidence="19" type="ORF">SCF082_LOCUS44320</name>
</gene>
<dbReference type="InterPro" id="IPR000794">
    <property type="entry name" value="Beta-ketoacyl_synthase"/>
</dbReference>
<keyword evidence="8" id="KW-0276">Fatty acid metabolism</keyword>
<dbReference type="Pfam" id="PF02801">
    <property type="entry name" value="Ketoacyl-synt_C"/>
    <property type="match status" value="1"/>
</dbReference>
<dbReference type="InterPro" id="IPR001509">
    <property type="entry name" value="Epimerase_deHydtase"/>
</dbReference>
<evidence type="ECO:0000256" key="5">
    <source>
        <dbReference type="ARBA" id="ARBA00022490"/>
    </source>
</evidence>
<dbReference type="PANTHER" id="PTHR11712">
    <property type="entry name" value="POLYKETIDE SYNTHASE-RELATED"/>
    <property type="match status" value="1"/>
</dbReference>
<organism evidence="19 20">
    <name type="scientific">Durusdinium trenchii</name>
    <dbReference type="NCBI Taxonomy" id="1381693"/>
    <lineage>
        <taxon>Eukaryota</taxon>
        <taxon>Sar</taxon>
        <taxon>Alveolata</taxon>
        <taxon>Dinophyceae</taxon>
        <taxon>Suessiales</taxon>
        <taxon>Symbiodiniaceae</taxon>
        <taxon>Durusdinium</taxon>
    </lineage>
</organism>
<dbReference type="Gene3D" id="3.40.47.10">
    <property type="match status" value="1"/>
</dbReference>
<dbReference type="SMART" id="SM00825">
    <property type="entry name" value="PKS_KS"/>
    <property type="match status" value="1"/>
</dbReference>
<comment type="catalytic activity">
    <reaction evidence="16">
        <text>a fatty acyl-[ACP] + malonyl-[ACP] + H(+) = a 3-oxoacyl-[ACP] + holo-[ACP] + CO2</text>
        <dbReference type="Rhea" id="RHEA:22836"/>
        <dbReference type="Rhea" id="RHEA-COMP:9623"/>
        <dbReference type="Rhea" id="RHEA-COMP:9685"/>
        <dbReference type="Rhea" id="RHEA-COMP:9916"/>
        <dbReference type="Rhea" id="RHEA-COMP:14125"/>
        <dbReference type="ChEBI" id="CHEBI:15378"/>
        <dbReference type="ChEBI" id="CHEBI:16526"/>
        <dbReference type="ChEBI" id="CHEBI:64479"/>
        <dbReference type="ChEBI" id="CHEBI:78449"/>
        <dbReference type="ChEBI" id="CHEBI:78776"/>
        <dbReference type="ChEBI" id="CHEBI:138651"/>
        <dbReference type="EC" id="2.3.1.41"/>
    </reaction>
    <physiologicalReaction direction="left-to-right" evidence="16">
        <dbReference type="Rhea" id="RHEA:22837"/>
    </physiologicalReaction>
</comment>
<dbReference type="PROSITE" id="PS00606">
    <property type="entry name" value="KS3_1"/>
    <property type="match status" value="1"/>
</dbReference>
<comment type="catalytic activity">
    <reaction evidence="15">
        <text>(3Z)-decenoyl-[ACP] + malonyl-[ACP] + H(+) = 3-oxo-(5Z)-dodecenoyl-[ACP] + holo-[ACP] + CO2</text>
        <dbReference type="Rhea" id="RHEA:54940"/>
        <dbReference type="Rhea" id="RHEA-COMP:9623"/>
        <dbReference type="Rhea" id="RHEA-COMP:9685"/>
        <dbReference type="Rhea" id="RHEA-COMP:9927"/>
        <dbReference type="Rhea" id="RHEA-COMP:14042"/>
        <dbReference type="ChEBI" id="CHEBI:15378"/>
        <dbReference type="ChEBI" id="CHEBI:16526"/>
        <dbReference type="ChEBI" id="CHEBI:64479"/>
        <dbReference type="ChEBI" id="CHEBI:78449"/>
        <dbReference type="ChEBI" id="CHEBI:78798"/>
        <dbReference type="ChEBI" id="CHEBI:138410"/>
    </reaction>
    <physiologicalReaction direction="left-to-right" evidence="15">
        <dbReference type="Rhea" id="RHEA:54941"/>
    </physiologicalReaction>
</comment>
<evidence type="ECO:0000256" key="8">
    <source>
        <dbReference type="ARBA" id="ARBA00022832"/>
    </source>
</evidence>
<dbReference type="PANTHER" id="PTHR11712:SF306">
    <property type="entry name" value="3-OXOACYL-[ACYL-CARRIER-PROTEIN] SYNTHASE 1"/>
    <property type="match status" value="1"/>
</dbReference>
<dbReference type="Pfam" id="PF01370">
    <property type="entry name" value="Epimerase"/>
    <property type="match status" value="1"/>
</dbReference>
<evidence type="ECO:0000256" key="9">
    <source>
        <dbReference type="ARBA" id="ARBA00023098"/>
    </source>
</evidence>
<dbReference type="InterPro" id="IPR020841">
    <property type="entry name" value="PKS_Beta-ketoAc_synthase_dom"/>
</dbReference>
<name>A0ABP0R135_9DINO</name>
<evidence type="ECO:0000256" key="12">
    <source>
        <dbReference type="ARBA" id="ARBA00039450"/>
    </source>
</evidence>
<keyword evidence="11" id="KW-0012">Acyltransferase</keyword>
<evidence type="ECO:0000259" key="18">
    <source>
        <dbReference type="PROSITE" id="PS52004"/>
    </source>
</evidence>
<dbReference type="InterPro" id="IPR036291">
    <property type="entry name" value="NAD(P)-bd_dom_sf"/>
</dbReference>
<evidence type="ECO:0000256" key="4">
    <source>
        <dbReference type="ARBA" id="ARBA00013191"/>
    </source>
</evidence>
<evidence type="ECO:0000256" key="11">
    <source>
        <dbReference type="ARBA" id="ARBA00023315"/>
    </source>
</evidence>
<reference evidence="19 20" key="1">
    <citation type="submission" date="2024-02" db="EMBL/GenBank/DDBJ databases">
        <authorList>
            <person name="Chen Y."/>
            <person name="Shah S."/>
            <person name="Dougan E. K."/>
            <person name="Thang M."/>
            <person name="Chan C."/>
        </authorList>
    </citation>
    <scope>NUCLEOTIDE SEQUENCE [LARGE SCALE GENOMIC DNA]</scope>
</reference>
<keyword evidence="10" id="KW-0275">Fatty acid biosynthesis</keyword>
<evidence type="ECO:0000313" key="19">
    <source>
        <dbReference type="EMBL" id="CAK9094278.1"/>
    </source>
</evidence>
<evidence type="ECO:0000256" key="17">
    <source>
        <dbReference type="RuleBase" id="RU003694"/>
    </source>
</evidence>
<dbReference type="Gene3D" id="3.30.559.30">
    <property type="entry name" value="Nonribosomal peptide synthetase, condensation domain"/>
    <property type="match status" value="1"/>
</dbReference>
<dbReference type="EMBL" id="CAXAMM010040606">
    <property type="protein sequence ID" value="CAK9094278.1"/>
    <property type="molecule type" value="Genomic_DNA"/>
</dbReference>
<evidence type="ECO:0000256" key="2">
    <source>
        <dbReference type="ARBA" id="ARBA00008467"/>
    </source>
</evidence>
<proteinExistence type="inferred from homology"/>
<dbReference type="Pfam" id="PF00109">
    <property type="entry name" value="ketoacyl-synt"/>
    <property type="match status" value="1"/>
</dbReference>
<keyword evidence="20" id="KW-1185">Reference proteome</keyword>
<evidence type="ECO:0000256" key="15">
    <source>
        <dbReference type="ARBA" id="ARBA00048121"/>
    </source>
</evidence>
<dbReference type="SUPFAM" id="SSF53901">
    <property type="entry name" value="Thiolase-like"/>
    <property type="match status" value="2"/>
</dbReference>
<evidence type="ECO:0000313" key="20">
    <source>
        <dbReference type="Proteomes" id="UP001642464"/>
    </source>
</evidence>
<dbReference type="InterPro" id="IPR018201">
    <property type="entry name" value="Ketoacyl_synth_AS"/>
</dbReference>
<evidence type="ECO:0000256" key="13">
    <source>
        <dbReference type="ARBA" id="ARBA00041620"/>
    </source>
</evidence>
<keyword evidence="5" id="KW-0963">Cytoplasm</keyword>
<comment type="subunit">
    <text evidence="3">Homodimer.</text>
</comment>
<dbReference type="InterPro" id="IPR016039">
    <property type="entry name" value="Thiolase-like"/>
</dbReference>
<keyword evidence="6" id="KW-0444">Lipid biosynthesis</keyword>
<accession>A0ABP0R135</accession>
<evidence type="ECO:0000256" key="6">
    <source>
        <dbReference type="ARBA" id="ARBA00022516"/>
    </source>
</evidence>
<evidence type="ECO:0000256" key="10">
    <source>
        <dbReference type="ARBA" id="ARBA00023160"/>
    </source>
</evidence>
<evidence type="ECO:0000256" key="16">
    <source>
        <dbReference type="ARBA" id="ARBA00048506"/>
    </source>
</evidence>
<keyword evidence="7 17" id="KW-0808">Transferase</keyword>